<evidence type="ECO:0000313" key="2">
    <source>
        <dbReference type="Proteomes" id="UP000053617"/>
    </source>
</evidence>
<organism evidence="1 2">
    <name type="scientific">Rhinocladiella mackenziei CBS 650.93</name>
    <dbReference type="NCBI Taxonomy" id="1442369"/>
    <lineage>
        <taxon>Eukaryota</taxon>
        <taxon>Fungi</taxon>
        <taxon>Dikarya</taxon>
        <taxon>Ascomycota</taxon>
        <taxon>Pezizomycotina</taxon>
        <taxon>Eurotiomycetes</taxon>
        <taxon>Chaetothyriomycetidae</taxon>
        <taxon>Chaetothyriales</taxon>
        <taxon>Herpotrichiellaceae</taxon>
        <taxon>Rhinocladiella</taxon>
    </lineage>
</organism>
<dbReference type="PANTHER" id="PTHR39598:SF1">
    <property type="entry name" value="AUSTINOID BIOSYNTHESIS CLUSTERS PROTEIN F-RELATED"/>
    <property type="match status" value="1"/>
</dbReference>
<evidence type="ECO:0000313" key="1">
    <source>
        <dbReference type="EMBL" id="KIX01212.1"/>
    </source>
</evidence>
<dbReference type="PANTHER" id="PTHR39598">
    <property type="entry name" value="AUSTINOL SYNTHESIS PROTEIN F-RELATED"/>
    <property type="match status" value="1"/>
</dbReference>
<dbReference type="Gene3D" id="3.10.450.50">
    <property type="match status" value="1"/>
</dbReference>
<dbReference type="Proteomes" id="UP000053617">
    <property type="component" value="Unassembled WGS sequence"/>
</dbReference>
<dbReference type="GeneID" id="25297008"/>
<dbReference type="RefSeq" id="XP_013268348.1">
    <property type="nucleotide sequence ID" value="XM_013412894.1"/>
</dbReference>
<keyword evidence="2" id="KW-1185">Reference proteome</keyword>
<proteinExistence type="predicted"/>
<dbReference type="VEuPathDB" id="FungiDB:Z518_08937"/>
<sequence>MAAPTRARLLNTATTFITNFNKESPEAVIEIRSPSCIHEIKPDSFAMTGKYTNDEYLTMWRESILAALPKGIQLTVDDREPVIDEQTRKVVLYVKSRAESVAGVYENTYVWNLTVSEDGTMIDHILEFVDSKTATDFTQKIMAAIQQTQQGNP</sequence>
<dbReference type="STRING" id="1442369.A0A0D2FGS1"/>
<dbReference type="EMBL" id="KN847481">
    <property type="protein sequence ID" value="KIX01212.1"/>
    <property type="molecule type" value="Genomic_DNA"/>
</dbReference>
<dbReference type="InterPro" id="IPR050977">
    <property type="entry name" value="Fungal_Meroterpenoid_Isomerase"/>
</dbReference>
<dbReference type="AlphaFoldDB" id="A0A0D2FGS1"/>
<accession>A0A0D2FGS1</accession>
<evidence type="ECO:0008006" key="3">
    <source>
        <dbReference type="Google" id="ProtNLM"/>
    </source>
</evidence>
<name>A0A0D2FGS1_9EURO</name>
<dbReference type="OrthoDB" id="3758478at2759"/>
<dbReference type="HOGENOM" id="CLU_108113_3_0_1"/>
<protein>
    <recommendedName>
        <fullName evidence="3">SnoaL-like domain-containing protein</fullName>
    </recommendedName>
</protein>
<reference evidence="1 2" key="1">
    <citation type="submission" date="2015-01" db="EMBL/GenBank/DDBJ databases">
        <title>The Genome Sequence of Rhinocladiella mackenzie CBS 650.93.</title>
        <authorList>
            <consortium name="The Broad Institute Genomics Platform"/>
            <person name="Cuomo C."/>
            <person name="de Hoog S."/>
            <person name="Gorbushina A."/>
            <person name="Stielow B."/>
            <person name="Teixiera M."/>
            <person name="Abouelleil A."/>
            <person name="Chapman S.B."/>
            <person name="Priest M."/>
            <person name="Young S.K."/>
            <person name="Wortman J."/>
            <person name="Nusbaum C."/>
            <person name="Birren B."/>
        </authorList>
    </citation>
    <scope>NUCLEOTIDE SEQUENCE [LARGE SCALE GENOMIC DNA]</scope>
    <source>
        <strain evidence="1 2">CBS 650.93</strain>
    </source>
</reference>
<gene>
    <name evidence="1" type="ORF">Z518_08937</name>
</gene>